<dbReference type="GO" id="GO:0005737">
    <property type="term" value="C:cytoplasm"/>
    <property type="evidence" value="ECO:0007669"/>
    <property type="project" value="TreeGrafter"/>
</dbReference>
<dbReference type="GO" id="GO:0008484">
    <property type="term" value="F:sulfuric ester hydrolase activity"/>
    <property type="evidence" value="ECO:0007669"/>
    <property type="project" value="TreeGrafter"/>
</dbReference>
<keyword evidence="3 5" id="KW-0378">Hydrolase</keyword>
<dbReference type="PANTHER" id="PTHR45953:SF1">
    <property type="entry name" value="IDURONATE 2-SULFATASE"/>
    <property type="match status" value="1"/>
</dbReference>
<dbReference type="Pfam" id="PF00884">
    <property type="entry name" value="Sulfatase"/>
    <property type="match status" value="1"/>
</dbReference>
<dbReference type="Gene3D" id="3.40.720.10">
    <property type="entry name" value="Alkaline Phosphatase, subunit A"/>
    <property type="match status" value="1"/>
</dbReference>
<dbReference type="Proteomes" id="UP000753961">
    <property type="component" value="Unassembled WGS sequence"/>
</dbReference>
<dbReference type="PROSITE" id="PS51257">
    <property type="entry name" value="PROKAR_LIPOPROTEIN"/>
    <property type="match status" value="1"/>
</dbReference>
<dbReference type="EMBL" id="JAHVHU010000012">
    <property type="protein sequence ID" value="MBY5959137.1"/>
    <property type="molecule type" value="Genomic_DNA"/>
</dbReference>
<keyword evidence="2" id="KW-0479">Metal-binding</keyword>
<evidence type="ECO:0000256" key="1">
    <source>
        <dbReference type="ARBA" id="ARBA00008779"/>
    </source>
</evidence>
<accession>A0A953HP20</accession>
<dbReference type="RefSeq" id="WP_222580676.1">
    <property type="nucleotide sequence ID" value="NZ_JAHVHU010000012.1"/>
</dbReference>
<dbReference type="InterPro" id="IPR000917">
    <property type="entry name" value="Sulfatase_N"/>
</dbReference>
<gene>
    <name evidence="5" type="ORF">KUV50_13375</name>
</gene>
<evidence type="ECO:0000256" key="3">
    <source>
        <dbReference type="ARBA" id="ARBA00022801"/>
    </source>
</evidence>
<reference evidence="5" key="1">
    <citation type="submission" date="2021-06" db="EMBL/GenBank/DDBJ databases">
        <title>44 bacteria genomes isolated from Dapeng, Shenzhen.</title>
        <authorList>
            <person name="Zheng W."/>
            <person name="Yu S."/>
            <person name="Huang Y."/>
        </authorList>
    </citation>
    <scope>NUCLEOTIDE SEQUENCE</scope>
    <source>
        <strain evidence="5">DP5N28-2</strain>
    </source>
</reference>
<proteinExistence type="inferred from homology"/>
<dbReference type="PROSITE" id="PS00523">
    <property type="entry name" value="SULFATASE_1"/>
    <property type="match status" value="1"/>
</dbReference>
<evidence type="ECO:0000259" key="4">
    <source>
        <dbReference type="Pfam" id="PF00884"/>
    </source>
</evidence>
<evidence type="ECO:0000313" key="6">
    <source>
        <dbReference type="Proteomes" id="UP000753961"/>
    </source>
</evidence>
<dbReference type="InterPro" id="IPR017850">
    <property type="entry name" value="Alkaline_phosphatase_core_sf"/>
</dbReference>
<comment type="similarity">
    <text evidence="1">Belongs to the sulfatase family.</text>
</comment>
<organism evidence="5 6">
    <name type="scientific">Membranihabitans marinus</name>
    <dbReference type="NCBI Taxonomy" id="1227546"/>
    <lineage>
        <taxon>Bacteria</taxon>
        <taxon>Pseudomonadati</taxon>
        <taxon>Bacteroidota</taxon>
        <taxon>Saprospiria</taxon>
        <taxon>Saprospirales</taxon>
        <taxon>Saprospiraceae</taxon>
        <taxon>Membranihabitans</taxon>
    </lineage>
</organism>
<protein>
    <submittedName>
        <fullName evidence="5">Sulfatase-like hydrolase/transferase</fullName>
    </submittedName>
</protein>
<feature type="domain" description="Sulfatase N-terminal" evidence="4">
    <location>
        <begin position="27"/>
        <end position="214"/>
    </location>
</feature>
<dbReference type="PANTHER" id="PTHR45953">
    <property type="entry name" value="IDURONATE 2-SULFATASE"/>
    <property type="match status" value="1"/>
</dbReference>
<evidence type="ECO:0000313" key="5">
    <source>
        <dbReference type="EMBL" id="MBY5959137.1"/>
    </source>
</evidence>
<dbReference type="GO" id="GO:0046872">
    <property type="term" value="F:metal ion binding"/>
    <property type="evidence" value="ECO:0007669"/>
    <property type="project" value="UniProtKB-KW"/>
</dbReference>
<dbReference type="SUPFAM" id="SSF53649">
    <property type="entry name" value="Alkaline phosphatase-like"/>
    <property type="match status" value="1"/>
</dbReference>
<evidence type="ECO:0000256" key="2">
    <source>
        <dbReference type="ARBA" id="ARBA00022723"/>
    </source>
</evidence>
<dbReference type="AlphaFoldDB" id="A0A953HP20"/>
<sequence>MSKAIIVLGILLVVGCTNKRTAVPMRPNILFIAVDDLRPELGAYGADYMITPNMDRLADQGRLFQHHYVTVPTCGPSRYAMLTGHYPQHSAELRNNVFEKTTARQQEEDQPESFVEAFRRNGYQTVGIGKISHSADGMVYGYTDSVSSVMEMPHSWDKFLFDVGKWGTGWNAFFGYASGENRQSLNKEVKPYEAGQVNDEGYPDGLTAALAVNQLEELEGAEIPGWVHWIRNYEDRKYPNELLVV</sequence>
<comment type="caution">
    <text evidence="5">The sequence shown here is derived from an EMBL/GenBank/DDBJ whole genome shotgun (WGS) entry which is preliminary data.</text>
</comment>
<keyword evidence="6" id="KW-1185">Reference proteome</keyword>
<name>A0A953HP20_9BACT</name>
<dbReference type="InterPro" id="IPR024607">
    <property type="entry name" value="Sulfatase_CS"/>
</dbReference>